<feature type="region of interest" description="Disordered" evidence="1">
    <location>
        <begin position="1"/>
        <end position="38"/>
    </location>
</feature>
<evidence type="ECO:0000313" key="3">
    <source>
        <dbReference type="EMBL" id="QDU95296.1"/>
    </source>
</evidence>
<keyword evidence="2" id="KW-1133">Transmembrane helix</keyword>
<dbReference type="EMBL" id="CP036433">
    <property type="protein sequence ID" value="QDU95296.1"/>
    <property type="molecule type" value="Genomic_DNA"/>
</dbReference>
<keyword evidence="2" id="KW-0812">Transmembrane</keyword>
<organism evidence="3 4">
    <name type="scientific">Lignipirellula cremea</name>
    <dbReference type="NCBI Taxonomy" id="2528010"/>
    <lineage>
        <taxon>Bacteria</taxon>
        <taxon>Pseudomonadati</taxon>
        <taxon>Planctomycetota</taxon>
        <taxon>Planctomycetia</taxon>
        <taxon>Pirellulales</taxon>
        <taxon>Pirellulaceae</taxon>
        <taxon>Lignipirellula</taxon>
    </lineage>
</organism>
<name>A0A518DTZ0_9BACT</name>
<gene>
    <name evidence="3" type="ORF">Pla8534_31110</name>
</gene>
<evidence type="ECO:0000256" key="1">
    <source>
        <dbReference type="SAM" id="MobiDB-lite"/>
    </source>
</evidence>
<dbReference type="RefSeq" id="WP_145054054.1">
    <property type="nucleotide sequence ID" value="NZ_CP036433.1"/>
</dbReference>
<evidence type="ECO:0000256" key="2">
    <source>
        <dbReference type="SAM" id="Phobius"/>
    </source>
</evidence>
<keyword evidence="4" id="KW-1185">Reference proteome</keyword>
<protein>
    <submittedName>
        <fullName evidence="3">Uncharacterized protein</fullName>
    </submittedName>
</protein>
<feature type="compositionally biased region" description="Basic and acidic residues" evidence="1">
    <location>
        <begin position="1"/>
        <end position="16"/>
    </location>
</feature>
<accession>A0A518DTZ0</accession>
<keyword evidence="2" id="KW-0472">Membrane</keyword>
<dbReference type="KEGG" id="lcre:Pla8534_31110"/>
<reference evidence="3 4" key="1">
    <citation type="submission" date="2019-02" db="EMBL/GenBank/DDBJ databases">
        <title>Deep-cultivation of Planctomycetes and their phenomic and genomic characterization uncovers novel biology.</title>
        <authorList>
            <person name="Wiegand S."/>
            <person name="Jogler M."/>
            <person name="Boedeker C."/>
            <person name="Pinto D."/>
            <person name="Vollmers J."/>
            <person name="Rivas-Marin E."/>
            <person name="Kohn T."/>
            <person name="Peeters S.H."/>
            <person name="Heuer A."/>
            <person name="Rast P."/>
            <person name="Oberbeckmann S."/>
            <person name="Bunk B."/>
            <person name="Jeske O."/>
            <person name="Meyerdierks A."/>
            <person name="Storesund J.E."/>
            <person name="Kallscheuer N."/>
            <person name="Luecker S."/>
            <person name="Lage O.M."/>
            <person name="Pohl T."/>
            <person name="Merkel B.J."/>
            <person name="Hornburger P."/>
            <person name="Mueller R.-W."/>
            <person name="Bruemmer F."/>
            <person name="Labrenz M."/>
            <person name="Spormann A.M."/>
            <person name="Op den Camp H."/>
            <person name="Overmann J."/>
            <person name="Amann R."/>
            <person name="Jetten M.S.M."/>
            <person name="Mascher T."/>
            <person name="Medema M.H."/>
            <person name="Devos D.P."/>
            <person name="Kaster A.-K."/>
            <person name="Ovreas L."/>
            <person name="Rohde M."/>
            <person name="Galperin M.Y."/>
            <person name="Jogler C."/>
        </authorList>
    </citation>
    <scope>NUCLEOTIDE SEQUENCE [LARGE SCALE GENOMIC DNA]</scope>
    <source>
        <strain evidence="3 4">Pla85_3_4</strain>
    </source>
</reference>
<proteinExistence type="predicted"/>
<dbReference type="Proteomes" id="UP000317648">
    <property type="component" value="Chromosome"/>
</dbReference>
<sequence length="504" mass="55629">MQDEHSPAERPRDLDTPRQVTPESAASAPLRDRPRQLETPSRNGCRLLMLGMVAFAAASPCLLCCGGWYYLQRQARKALKVELTRIRDQEGPFEISEILKPRSWHQDKPEAAKYWLQAFEALDDPQFIADFDAIEELLSGVSPAPAPGKAWPKKQVADRLVTKHARALTLLRQAREQGVGVFPISFSVDKRPEFAGLSAARRAISLLRLKAYCAAHNGDTSGAAAALMDTLGLARLLQRQPTIRPQIAGFACIESAWSSLQDLMPGNNWNQQDLIAVQSAFVQGRTHSSLSAALLGERALAIAIFRYGDNIALEQLAEGPEDILQAEEIQQPEDLLYALQNYRKLIQAMQKPFAKTIPIFQTIEDEMEQESRGLGSVRYPVTNAIFPNAAAVLIACASTHARHITAYEGIALERFRQVTGVFPQELRQLEGQSANVRPLDPFDSQPLRYLAPANRTDPATVYSVGQNLVDDNGDPAEDADGIPLDLVFRVTSSPRQIGVPPLKK</sequence>
<dbReference type="OrthoDB" id="223245at2"/>
<feature type="transmembrane region" description="Helical" evidence="2">
    <location>
        <begin position="47"/>
        <end position="71"/>
    </location>
</feature>
<dbReference type="AlphaFoldDB" id="A0A518DTZ0"/>
<evidence type="ECO:0000313" key="4">
    <source>
        <dbReference type="Proteomes" id="UP000317648"/>
    </source>
</evidence>